<evidence type="ECO:0000313" key="1">
    <source>
        <dbReference type="EMBL" id="KJZ73937.1"/>
    </source>
</evidence>
<proteinExistence type="predicted"/>
<name>A0A0F7ZZB6_9HYPO</name>
<gene>
    <name evidence="1" type="ORF">HIM_06605</name>
</gene>
<dbReference type="AlphaFoldDB" id="A0A0F7ZZB6"/>
<evidence type="ECO:0000313" key="2">
    <source>
        <dbReference type="Proteomes" id="UP000054481"/>
    </source>
</evidence>
<dbReference type="EMBL" id="KQ030530">
    <property type="protein sequence ID" value="KJZ73937.1"/>
    <property type="molecule type" value="Genomic_DNA"/>
</dbReference>
<keyword evidence="2" id="KW-1185">Reference proteome</keyword>
<protein>
    <submittedName>
        <fullName evidence="1">Uncharacterized protein</fullName>
    </submittedName>
</protein>
<dbReference type="Proteomes" id="UP000054481">
    <property type="component" value="Unassembled WGS sequence"/>
</dbReference>
<sequence length="137" mass="14505">MRDHNAGDSTRNASEADATSSVNDVYAAGAEVLLDDHGTRVWFEDRLADLKVVPHVVVGEMPETPLRPDQVVLNPILGLPALQLDVQVGAYAALPLSTSVNLDTGSTTSTCSAIGSSKPSMSVTLPILCDGYPWIRC</sequence>
<reference evidence="1 2" key="1">
    <citation type="journal article" date="2014" name="Genome Biol. Evol.">
        <title>Comparative genomics and transcriptomics analyses reveal divergent lifestyle features of nematode endoparasitic fungus Hirsutella minnesotensis.</title>
        <authorList>
            <person name="Lai Y."/>
            <person name="Liu K."/>
            <person name="Zhang X."/>
            <person name="Zhang X."/>
            <person name="Li K."/>
            <person name="Wang N."/>
            <person name="Shu C."/>
            <person name="Wu Y."/>
            <person name="Wang C."/>
            <person name="Bushley K.E."/>
            <person name="Xiang M."/>
            <person name="Liu X."/>
        </authorList>
    </citation>
    <scope>NUCLEOTIDE SEQUENCE [LARGE SCALE GENOMIC DNA]</scope>
    <source>
        <strain evidence="1 2">3608</strain>
    </source>
</reference>
<organism evidence="1 2">
    <name type="scientific">Hirsutella minnesotensis 3608</name>
    <dbReference type="NCBI Taxonomy" id="1043627"/>
    <lineage>
        <taxon>Eukaryota</taxon>
        <taxon>Fungi</taxon>
        <taxon>Dikarya</taxon>
        <taxon>Ascomycota</taxon>
        <taxon>Pezizomycotina</taxon>
        <taxon>Sordariomycetes</taxon>
        <taxon>Hypocreomycetidae</taxon>
        <taxon>Hypocreales</taxon>
        <taxon>Ophiocordycipitaceae</taxon>
        <taxon>Hirsutella</taxon>
    </lineage>
</organism>
<accession>A0A0F7ZZB6</accession>